<dbReference type="Proteomes" id="UP000515570">
    <property type="component" value="Chromosome"/>
</dbReference>
<dbReference type="AlphaFoldDB" id="A0A7G5FC21"/>
<accession>A0A7G5FC21</accession>
<dbReference type="InterPro" id="IPR053150">
    <property type="entry name" value="Teicoplanin_resist-assoc"/>
</dbReference>
<dbReference type="PANTHER" id="PTHR36834">
    <property type="entry name" value="MEMBRANE PROTEIN-RELATED"/>
    <property type="match status" value="1"/>
</dbReference>
<organism evidence="3 4">
    <name type="scientific">Corynebacterium hindlerae</name>
    <dbReference type="NCBI Taxonomy" id="699041"/>
    <lineage>
        <taxon>Bacteria</taxon>
        <taxon>Bacillati</taxon>
        <taxon>Actinomycetota</taxon>
        <taxon>Actinomycetes</taxon>
        <taxon>Mycobacteriales</taxon>
        <taxon>Corynebacteriaceae</taxon>
        <taxon>Corynebacterium</taxon>
    </lineage>
</organism>
<proteinExistence type="predicted"/>
<feature type="transmembrane region" description="Helical" evidence="1">
    <location>
        <begin position="55"/>
        <end position="76"/>
    </location>
</feature>
<dbReference type="PANTHER" id="PTHR36834:SF1">
    <property type="entry name" value="INTEGRAL MEMBRANE PROTEIN"/>
    <property type="match status" value="1"/>
</dbReference>
<name>A0A7G5FC21_9CORY</name>
<feature type="transmembrane region" description="Helical" evidence="1">
    <location>
        <begin position="132"/>
        <end position="150"/>
    </location>
</feature>
<reference evidence="3 4" key="1">
    <citation type="submission" date="2020-07" db="EMBL/GenBank/DDBJ databases">
        <title>non toxigenic Corynebacterium sp. nov from a clinical source.</title>
        <authorList>
            <person name="Bernier A.-M."/>
            <person name="Bernard K."/>
        </authorList>
    </citation>
    <scope>NUCLEOTIDE SEQUENCE [LARGE SCALE GENOMIC DNA]</scope>
    <source>
        <strain evidence="4">NML 93-0612</strain>
    </source>
</reference>
<dbReference type="EMBL" id="CP059833">
    <property type="protein sequence ID" value="QMV84162.1"/>
    <property type="molecule type" value="Genomic_DNA"/>
</dbReference>
<feature type="transmembrane region" description="Helical" evidence="1">
    <location>
        <begin position="110"/>
        <end position="126"/>
    </location>
</feature>
<protein>
    <submittedName>
        <fullName evidence="3">VanZ family protein</fullName>
    </submittedName>
</protein>
<evidence type="ECO:0000313" key="3">
    <source>
        <dbReference type="EMBL" id="QMV84162.1"/>
    </source>
</evidence>
<dbReference type="Pfam" id="PF04892">
    <property type="entry name" value="VanZ"/>
    <property type="match status" value="1"/>
</dbReference>
<dbReference type="RefSeq" id="WP_182384972.1">
    <property type="nucleotide sequence ID" value="NZ_CP059833.1"/>
</dbReference>
<evidence type="ECO:0000256" key="1">
    <source>
        <dbReference type="SAM" id="Phobius"/>
    </source>
</evidence>
<gene>
    <name evidence="3" type="ORF">HW450_07170</name>
</gene>
<keyword evidence="1" id="KW-0472">Membrane</keyword>
<evidence type="ECO:0000313" key="4">
    <source>
        <dbReference type="Proteomes" id="UP000515570"/>
    </source>
</evidence>
<keyword evidence="4" id="KW-1185">Reference proteome</keyword>
<feature type="domain" description="VanZ-like" evidence="2">
    <location>
        <begin position="5"/>
        <end position="126"/>
    </location>
</feature>
<evidence type="ECO:0000259" key="2">
    <source>
        <dbReference type="Pfam" id="PF04892"/>
    </source>
</evidence>
<sequence length="171" mass="19345">MKTLLYYFPVIVLLTLLKGYFVIGHLWRKEAHHLREIQLVPFNDLIAPSSWFGPLFNVVGNVVLFVPLGLIAYQLLRDVRRTVALGLGISLTIEVLQFVFALGISDTDDLILNTFGALVGAVVAKWLPWDRFWRWCTIAFATFIYVLYLLGPRLGSEEAMVEALGFSAAYH</sequence>
<keyword evidence="1" id="KW-0812">Transmembrane</keyword>
<dbReference type="InterPro" id="IPR006976">
    <property type="entry name" value="VanZ-like"/>
</dbReference>
<keyword evidence="1" id="KW-1133">Transmembrane helix</keyword>
<feature type="transmembrane region" description="Helical" evidence="1">
    <location>
        <begin position="6"/>
        <end position="27"/>
    </location>
</feature>
<feature type="transmembrane region" description="Helical" evidence="1">
    <location>
        <begin position="82"/>
        <end position="103"/>
    </location>
</feature>